<dbReference type="AlphaFoldDB" id="A0AAD5MMS7"/>
<evidence type="ECO:0000313" key="1">
    <source>
        <dbReference type="EMBL" id="KAJ1350716.1"/>
    </source>
</evidence>
<organism evidence="1 2">
    <name type="scientific">Parelaphostrongylus tenuis</name>
    <name type="common">Meningeal worm</name>
    <dbReference type="NCBI Taxonomy" id="148309"/>
    <lineage>
        <taxon>Eukaryota</taxon>
        <taxon>Metazoa</taxon>
        <taxon>Ecdysozoa</taxon>
        <taxon>Nematoda</taxon>
        <taxon>Chromadorea</taxon>
        <taxon>Rhabditida</taxon>
        <taxon>Rhabditina</taxon>
        <taxon>Rhabditomorpha</taxon>
        <taxon>Strongyloidea</taxon>
        <taxon>Metastrongylidae</taxon>
        <taxon>Parelaphostrongylus</taxon>
    </lineage>
</organism>
<proteinExistence type="predicted"/>
<dbReference type="Proteomes" id="UP001196413">
    <property type="component" value="Unassembled WGS sequence"/>
</dbReference>
<sequence>MDERINSDRVGSGRVDWSAECRPRGGNGRWPMVISRCVSGGLQLSPDRRRPTASTVVVVANRSAAGPRQPPSRLARRHRMDLAPGAAAGVQLPLCCAGCRERAKFVSNCEFKKMGCKGAEAFCNLNNAFVPRAAEVRQLNGGSRSFVKKMHFNDA</sequence>
<protein>
    <submittedName>
        <fullName evidence="1">Uncharacterized protein</fullName>
    </submittedName>
</protein>
<accession>A0AAD5MMS7</accession>
<comment type="caution">
    <text evidence="1">The sequence shown here is derived from an EMBL/GenBank/DDBJ whole genome shotgun (WGS) entry which is preliminary data.</text>
</comment>
<keyword evidence="2" id="KW-1185">Reference proteome</keyword>
<gene>
    <name evidence="1" type="ORF">KIN20_006582</name>
</gene>
<evidence type="ECO:0000313" key="2">
    <source>
        <dbReference type="Proteomes" id="UP001196413"/>
    </source>
</evidence>
<dbReference type="EMBL" id="JAHQIW010000938">
    <property type="protein sequence ID" value="KAJ1350716.1"/>
    <property type="molecule type" value="Genomic_DNA"/>
</dbReference>
<reference evidence="1" key="1">
    <citation type="submission" date="2021-06" db="EMBL/GenBank/DDBJ databases">
        <title>Parelaphostrongylus tenuis whole genome reference sequence.</title>
        <authorList>
            <person name="Garwood T.J."/>
            <person name="Larsen P.A."/>
            <person name="Fountain-Jones N.M."/>
            <person name="Garbe J.R."/>
            <person name="Macchietto M.G."/>
            <person name="Kania S.A."/>
            <person name="Gerhold R.W."/>
            <person name="Richards J.E."/>
            <person name="Wolf T.M."/>
        </authorList>
    </citation>
    <scope>NUCLEOTIDE SEQUENCE</scope>
    <source>
        <strain evidence="1">MNPRO001-30</strain>
        <tissue evidence="1">Meninges</tissue>
    </source>
</reference>
<name>A0AAD5MMS7_PARTN</name>